<dbReference type="Pfam" id="PF00201">
    <property type="entry name" value="UDPGT"/>
    <property type="match status" value="5"/>
</dbReference>
<proteinExistence type="inferred from homology"/>
<gene>
    <name evidence="5" type="ORF">LSINAPIS_LOCUS10300</name>
</gene>
<dbReference type="PROSITE" id="PS00375">
    <property type="entry name" value="UDPGT"/>
    <property type="match status" value="4"/>
</dbReference>
<dbReference type="CDD" id="cd03784">
    <property type="entry name" value="GT1_Gtf-like"/>
    <property type="match status" value="5"/>
</dbReference>
<evidence type="ECO:0000256" key="4">
    <source>
        <dbReference type="SAM" id="Phobius"/>
    </source>
</evidence>
<keyword evidence="4" id="KW-0472">Membrane</keyword>
<evidence type="ECO:0000256" key="2">
    <source>
        <dbReference type="ARBA" id="ARBA00022676"/>
    </source>
</evidence>
<keyword evidence="4" id="KW-1133">Transmembrane helix</keyword>
<feature type="transmembrane region" description="Helical" evidence="4">
    <location>
        <begin position="2432"/>
        <end position="2451"/>
    </location>
</feature>
<sequence length="2482" mass="285393">MQVKNIVIILFIAICKLRAARILAVFPTPSISHQVIFRLITHELARRGHEVVVITPDPAFSSENAPENLTEIDVHDLSYNNYEDFFGNDNGNKGGIAQNVYVILEHITSLFEKQLQVPEVKRHILNKNNKFDLILVEAYVKSTLGLGHLLKTPVIQISSLGADPFIYSSFGVPNHLFQYPVPAAQRLYNLSIFEKINELYKLIVIYNHIIPTERLVHEMMKRAFGLDVPTYYELQQNVELLILNEHPVWAHNRPVPSNVIYMGGIHQPPETKLSQQLQKLLDSSKNGVIYVSFGTNVRPSQLPKKKIALISKVLSKLPHDILWKWDQDQLPGQSSNIKTFKWFPQAALLKHPKIKLFITQGGLQSTDEAINAGVPVIGLPMFADQWYNAEKYEHHGIGLQLDIFDLTEDNFEAAVQNKNMLKLRDIMRDYPIEPLDNAVFWIEHVLRHGGSHLRTPVSRLSWVEYYEVTLIIAVLIILICKESIKHAAKILAVFPTPSISHQVVFRPIVQELAKKGHEVIVITPDPAFPKGKSPANLTEIDVHDISYNAMRQDLVKNFLGDNMKFIFKVGESLKMMTEIFEKQLQASEVRDLMNDKERKFDLIIVEAFARAALGFGHFYKAPVIQISSLGMDPYTYHCFGAPSHPFLYPSITAYRLYNLSITEKIFELFRATLIAYFAYPSLEYDDAIMKRYFGKDVPSQFTLQYDVKMLFLNEHPIWSDSHPELKTYLDSSEYGVIYVSFGTNAKPSQIPRDKIEVMTKIFSTLRYDILWKWDEDELPLKSDNIKVSKWFPQPDLLKHPNVKLFITQGGLQSTDEAISAAVPLIGIPLFSDQWYNVEKYVHHEIGIKLDILTLTENEFKVALEEILGNESYKNNILRLRSLMREHPIPPVDMAVWWIEHVLRFGSEHLRSPAAGLSLTEYYEIPMILTIASILFFILLVIIFIVRYAFHFICYYLMPAKKDQLKKHKKFKLSLASLVIMKMLSIMQVIAVNIFMFTVLSFNSDAAKILAVFPTPSISHQVVFRPIVQALAKKGHEVIVITPDPAFPKGKSPANLTEVDVHDLSYNAIRPDFLNEFMGDNIKAIMNIGETLELMIDIFEKQIQVPEVRDLMNDETTKFDMILVEAYTQTALGFGHFYKAPVIQISSLGMDPYIYNCFGAPSHPFLYPSIAAYRLYNLSIAEKIFELVRTALYAYIAYPSFEYGHAMMKRNFGKDVPNQVSLQNDVKMLFLNEHPIWSDRHPVPPNIKFLGGIHQTPTKALPQDLKKYLDTSEYGVIYVSFGSNAKPSRIPRDKIDVMIKIFSTLPYDILWKWDADDLPGKSDNINFFKWLPQSDLLKHPNIKIFITQGGLQSTDEAINAAVPLIGIPLFGDQWYNVEKYVHHGIGIKLDILTLTENEFKVALEEILGNKSYRNNILRLRSLMREHPIPPVDMAVWWIEHILRFGSEHLKSPAAGLSLTQYYEIPLVLTIASIIFFILLVIIFIVWYFLHSICYYLKPTKKDQLVILFLFFVFLQYLHFCNSAKILAVFPVPSYSHNLVVRPIFHELLKKGHEVTVLTTHPNYLEGERPENLTEIKLYNEVIHHKIANIVKNEFNLDTTDFRKSKLLLQSGLNLVFDVQLQLDEVKRLFQDKDNKFDLLLLEANVHYNLIFLNRFRVPAIQLGILGGIYGIYESVGANTHRNLYPLPVINYFNPSTIYNEITEQLENIVNEIRFRRIEDDDHQMLCRHFGPTTPTINEMRKSIDMIMLRINSIWDFNRPVPPNLRYIGEINNYDNNELQADIQILLDSSQNGVIYVSFGTSIPAYMLSDEKLNILIKAFASLPFCFIWKLENYIPNLPENIKIGKWFNQEKILGHPNVKLFITHGGLRSTEEAIFAEVPLIGIPMLFDQGFNVEHYVRHNIGVRLDFKTMTADQLIQTVVNVMDNNTVLSSCVHIIVSQATSLSEYVIILYGRMFYFNHTVLFFVVVGYVSGAKILGVFPTPMISHQLVFRSLMMALVDRGHDVVVVTTDPLYSNGEGPSNLLEIDVHNISYSVWRQHIAKIGTGKNKDILTQALPGKELFNNLYRTQMTSTQVQKMLKERDGFDLIIAESFIKLIIGFSFKYDCPVILISSLGATYGYYKQFGAPNHPLIYPNILRQRLNNLTMTEKISELIIDYIFEWFDKSDEADINIINKNIFINSPSLKELDDKYTQMLFLNTHPIWERIRPVPLNVIHFNDLKEQKIGPLSKELSYFLDTSMNGVIYISFGTNIKTTSLPSAILQTFFNAISKLDQNILLKWDSDTLPGKPDNVYIAKWWPQSAILKHPNVKLFISQSGLTSCQEAIAAGVPIIGIPMIFDQWFNIENIIYYKIGKNLDFSTLSEELLIDTITTIINDKSYRDNVIKLRSNMMTRGPNNELERAIMWTEYVLKHGTAIHLRAPATNISWIQYYELELISICFVFIIALSLTMLCFLKRYMCLNIRKQQEFWVYFQPLQLAIKLFFDL</sequence>
<keyword evidence="2" id="KW-0328">Glycosyltransferase</keyword>
<dbReference type="EMBL" id="FZQP02004111">
    <property type="protein sequence ID" value="VVC99413.1"/>
    <property type="molecule type" value="Genomic_DNA"/>
</dbReference>
<dbReference type="InterPro" id="IPR035595">
    <property type="entry name" value="UDP_glycos_trans_CS"/>
</dbReference>
<keyword evidence="4" id="KW-0812">Transmembrane</keyword>
<reference evidence="5 6" key="1">
    <citation type="submission" date="2017-07" db="EMBL/GenBank/DDBJ databases">
        <authorList>
            <person name="Talla V."/>
            <person name="Backstrom N."/>
        </authorList>
    </citation>
    <scope>NUCLEOTIDE SEQUENCE [LARGE SCALE GENOMIC DNA]</scope>
</reference>
<dbReference type="PANTHER" id="PTHR48043:SF159">
    <property type="entry name" value="EG:EG0003.4 PROTEIN-RELATED"/>
    <property type="match status" value="1"/>
</dbReference>
<feature type="transmembrane region" description="Helical" evidence="4">
    <location>
        <begin position="978"/>
        <end position="1001"/>
    </location>
</feature>
<dbReference type="FunFam" id="3.40.50.2000:FF:000021">
    <property type="entry name" value="UDP-glucuronosyltransferase"/>
    <property type="match status" value="1"/>
</dbReference>
<dbReference type="GO" id="GO:0008194">
    <property type="term" value="F:UDP-glycosyltransferase activity"/>
    <property type="evidence" value="ECO:0007669"/>
    <property type="project" value="InterPro"/>
</dbReference>
<name>A0A5E4QP64_9NEOP</name>
<accession>A0A5E4QP64</accession>
<evidence type="ECO:0008006" key="7">
    <source>
        <dbReference type="Google" id="ProtNLM"/>
    </source>
</evidence>
<feature type="transmembrane region" description="Helical" evidence="4">
    <location>
        <begin position="1500"/>
        <end position="1518"/>
    </location>
</feature>
<dbReference type="SUPFAM" id="SSF53756">
    <property type="entry name" value="UDP-Glycosyltransferase/glycogen phosphorylase"/>
    <property type="match status" value="5"/>
</dbReference>
<protein>
    <recommendedName>
        <fullName evidence="7">UDP-glycosyltransferases domain-containing protein</fullName>
    </recommendedName>
</protein>
<dbReference type="Proteomes" id="UP000324832">
    <property type="component" value="Unassembled WGS sequence"/>
</dbReference>
<feature type="transmembrane region" description="Helical" evidence="4">
    <location>
        <begin position="926"/>
        <end position="957"/>
    </location>
</feature>
<dbReference type="InterPro" id="IPR050271">
    <property type="entry name" value="UDP-glycosyltransferase"/>
</dbReference>
<organism evidence="5 6">
    <name type="scientific">Leptidea sinapis</name>
    <dbReference type="NCBI Taxonomy" id="189913"/>
    <lineage>
        <taxon>Eukaryota</taxon>
        <taxon>Metazoa</taxon>
        <taxon>Ecdysozoa</taxon>
        <taxon>Arthropoda</taxon>
        <taxon>Hexapoda</taxon>
        <taxon>Insecta</taxon>
        <taxon>Pterygota</taxon>
        <taxon>Neoptera</taxon>
        <taxon>Endopterygota</taxon>
        <taxon>Lepidoptera</taxon>
        <taxon>Glossata</taxon>
        <taxon>Ditrysia</taxon>
        <taxon>Papilionoidea</taxon>
        <taxon>Pieridae</taxon>
        <taxon>Dismorphiinae</taxon>
        <taxon>Leptidea</taxon>
    </lineage>
</organism>
<evidence type="ECO:0000313" key="6">
    <source>
        <dbReference type="Proteomes" id="UP000324832"/>
    </source>
</evidence>
<dbReference type="PANTHER" id="PTHR48043">
    <property type="entry name" value="EG:EG0003.4 PROTEIN-RELATED"/>
    <property type="match status" value="1"/>
</dbReference>
<keyword evidence="3" id="KW-0808">Transferase</keyword>
<evidence type="ECO:0000313" key="5">
    <source>
        <dbReference type="EMBL" id="VVC99413.1"/>
    </source>
</evidence>
<feature type="transmembrane region" description="Helical" evidence="4">
    <location>
        <begin position="1465"/>
        <end position="1488"/>
    </location>
</feature>
<dbReference type="InterPro" id="IPR002213">
    <property type="entry name" value="UDP_glucos_trans"/>
</dbReference>
<evidence type="ECO:0000256" key="1">
    <source>
        <dbReference type="ARBA" id="ARBA00009995"/>
    </source>
</evidence>
<dbReference type="FunFam" id="3.40.50.2000:FF:000050">
    <property type="entry name" value="UDP-glucuronosyltransferase"/>
    <property type="match status" value="4"/>
</dbReference>
<comment type="similarity">
    <text evidence="1">Belongs to the UDP-glycosyltransferase family.</text>
</comment>
<evidence type="ECO:0000256" key="3">
    <source>
        <dbReference type="ARBA" id="ARBA00022679"/>
    </source>
</evidence>
<dbReference type="Gene3D" id="3.40.50.2000">
    <property type="entry name" value="Glycogen Phosphorylase B"/>
    <property type="match status" value="8"/>
</dbReference>
<keyword evidence="6" id="KW-1185">Reference proteome</keyword>